<comment type="caution">
    <text evidence="1">The sequence shown here is derived from an EMBL/GenBank/DDBJ whole genome shotgun (WGS) entry which is preliminary data.</text>
</comment>
<evidence type="ECO:0000313" key="1">
    <source>
        <dbReference type="EMBL" id="GGE10826.1"/>
    </source>
</evidence>
<dbReference type="AlphaFoldDB" id="A0A916ZRL8"/>
<accession>A0A916ZRL8</accession>
<dbReference type="EMBL" id="BMGL01000005">
    <property type="protein sequence ID" value="GGE10826.1"/>
    <property type="molecule type" value="Genomic_DNA"/>
</dbReference>
<name>A0A916ZRL8_9FLAO</name>
<sequence length="75" mass="8917">MNREKLIQQATQNLQYLPENKLKDVSDYVEYLLSKLDNQIVQKNIEQLATDAKTFDFLADDDDLYDESDLKERFK</sequence>
<gene>
    <name evidence="1" type="ORF">GCM10010831_10380</name>
</gene>
<protein>
    <recommendedName>
        <fullName evidence="3">DUF2281 domain-containing protein</fullName>
    </recommendedName>
</protein>
<evidence type="ECO:0000313" key="2">
    <source>
        <dbReference type="Proteomes" id="UP000599688"/>
    </source>
</evidence>
<dbReference type="RefSeq" id="WP_188405745.1">
    <property type="nucleotide sequence ID" value="NZ_BMGL01000005.1"/>
</dbReference>
<proteinExistence type="predicted"/>
<evidence type="ECO:0008006" key="3">
    <source>
        <dbReference type="Google" id="ProtNLM"/>
    </source>
</evidence>
<dbReference type="Proteomes" id="UP000599688">
    <property type="component" value="Unassembled WGS sequence"/>
</dbReference>
<organism evidence="1 2">
    <name type="scientific">Psychroflexus salis</name>
    <dbReference type="NCBI Taxonomy" id="1526574"/>
    <lineage>
        <taxon>Bacteria</taxon>
        <taxon>Pseudomonadati</taxon>
        <taxon>Bacteroidota</taxon>
        <taxon>Flavobacteriia</taxon>
        <taxon>Flavobacteriales</taxon>
        <taxon>Flavobacteriaceae</taxon>
        <taxon>Psychroflexus</taxon>
    </lineage>
</organism>
<reference evidence="1 2" key="1">
    <citation type="journal article" date="2014" name="Int. J. Syst. Evol. Microbiol.">
        <title>Complete genome sequence of Corynebacterium casei LMG S-19264T (=DSM 44701T), isolated from a smear-ripened cheese.</title>
        <authorList>
            <consortium name="US DOE Joint Genome Institute (JGI-PGF)"/>
            <person name="Walter F."/>
            <person name="Albersmeier A."/>
            <person name="Kalinowski J."/>
            <person name="Ruckert C."/>
        </authorList>
    </citation>
    <scope>NUCLEOTIDE SEQUENCE [LARGE SCALE GENOMIC DNA]</scope>
    <source>
        <strain evidence="1 2">CGMCC 1.12925</strain>
    </source>
</reference>
<keyword evidence="2" id="KW-1185">Reference proteome</keyword>